<protein>
    <submittedName>
        <fullName evidence="5">Ureidoglycolate hydrolase</fullName>
    </submittedName>
</protein>
<keyword evidence="3" id="KW-0456">Lyase</keyword>
<dbReference type="RefSeq" id="WP_183397781.1">
    <property type="nucleotide sequence ID" value="NZ_JACIDS010000002.1"/>
</dbReference>
<dbReference type="Proteomes" id="UP000553963">
    <property type="component" value="Unassembled WGS sequence"/>
</dbReference>
<dbReference type="Pfam" id="PF04115">
    <property type="entry name" value="Ureidogly_lyase"/>
    <property type="match status" value="1"/>
</dbReference>
<dbReference type="InterPro" id="IPR024060">
    <property type="entry name" value="Ureidoglycolate_lyase_dom_sf"/>
</dbReference>
<dbReference type="AlphaFoldDB" id="A0A840AL52"/>
<evidence type="ECO:0000256" key="1">
    <source>
        <dbReference type="ARBA" id="ARBA00011738"/>
    </source>
</evidence>
<dbReference type="EMBL" id="JACIDS010000002">
    <property type="protein sequence ID" value="MBB3930088.1"/>
    <property type="molecule type" value="Genomic_DNA"/>
</dbReference>
<keyword evidence="2" id="KW-0659">Purine metabolism</keyword>
<comment type="subunit">
    <text evidence="1">Homodimer.</text>
</comment>
<dbReference type="GO" id="GO:0000256">
    <property type="term" value="P:allantoin catabolic process"/>
    <property type="evidence" value="ECO:0007669"/>
    <property type="project" value="InterPro"/>
</dbReference>
<sequence>MSTAEAIATVERRVLTAQPISEEAFAPFGHVIVATEDMVPAGAIDAALDLSGGQPRFYIMRLDHRGYDVNGITRHAAVTQVLASVGGKPWLLCVAPPVEGDKPDPDAIRAFSIPGDVAVLLYKGSWHAGPYFHDKEMGFFNLELIDTNVVDHYTVSLGRTFGYNFRIEEPGRS</sequence>
<keyword evidence="5" id="KW-0378">Hydrolase</keyword>
<comment type="caution">
    <text evidence="5">The sequence shown here is derived from an EMBL/GenBank/DDBJ whole genome shotgun (WGS) entry which is preliminary data.</text>
</comment>
<dbReference type="Gene3D" id="2.60.120.480">
    <property type="entry name" value="Ureidoglycolate hydrolase"/>
    <property type="match status" value="1"/>
</dbReference>
<dbReference type="GO" id="GO:0004848">
    <property type="term" value="F:ureidoglycolate hydrolase activity"/>
    <property type="evidence" value="ECO:0007669"/>
    <property type="project" value="InterPro"/>
</dbReference>
<dbReference type="SUPFAM" id="SSF51182">
    <property type="entry name" value="RmlC-like cupins"/>
    <property type="match status" value="1"/>
</dbReference>
<name>A0A840AL52_9HYPH</name>
<organism evidence="5 6">
    <name type="scientific">Kaistia hirudinis</name>
    <dbReference type="NCBI Taxonomy" id="1293440"/>
    <lineage>
        <taxon>Bacteria</taxon>
        <taxon>Pseudomonadati</taxon>
        <taxon>Pseudomonadota</taxon>
        <taxon>Alphaproteobacteria</taxon>
        <taxon>Hyphomicrobiales</taxon>
        <taxon>Kaistiaceae</taxon>
        <taxon>Kaistia</taxon>
    </lineage>
</organism>
<gene>
    <name evidence="5" type="ORF">GGR25_001127</name>
</gene>
<reference evidence="5 6" key="1">
    <citation type="submission" date="2020-08" db="EMBL/GenBank/DDBJ databases">
        <title>Genomic Encyclopedia of Type Strains, Phase IV (KMG-IV): sequencing the most valuable type-strain genomes for metagenomic binning, comparative biology and taxonomic classification.</title>
        <authorList>
            <person name="Goeker M."/>
        </authorList>
    </citation>
    <scope>NUCLEOTIDE SEQUENCE [LARGE SCALE GENOMIC DNA]</scope>
    <source>
        <strain evidence="5 6">DSM 25966</strain>
    </source>
</reference>
<accession>A0A840AL52</accession>
<evidence type="ECO:0000313" key="5">
    <source>
        <dbReference type="EMBL" id="MBB3930088.1"/>
    </source>
</evidence>
<dbReference type="InterPro" id="IPR011051">
    <property type="entry name" value="RmlC_Cupin_sf"/>
</dbReference>
<proteinExistence type="predicted"/>
<dbReference type="GO" id="GO:0050385">
    <property type="term" value="F:ureidoglycolate lyase activity"/>
    <property type="evidence" value="ECO:0007669"/>
    <property type="project" value="UniProtKB-EC"/>
</dbReference>
<evidence type="ECO:0000256" key="3">
    <source>
        <dbReference type="ARBA" id="ARBA00023239"/>
    </source>
</evidence>
<dbReference type="GO" id="GO:0006144">
    <property type="term" value="P:purine nucleobase metabolic process"/>
    <property type="evidence" value="ECO:0007669"/>
    <property type="project" value="UniProtKB-KW"/>
</dbReference>
<evidence type="ECO:0000256" key="2">
    <source>
        <dbReference type="ARBA" id="ARBA00022631"/>
    </source>
</evidence>
<dbReference type="PANTHER" id="PTHR35721:SF1">
    <property type="entry name" value="UREIDOGLYCOLATE HYDROLASE"/>
    <property type="match status" value="1"/>
</dbReference>
<keyword evidence="6" id="KW-1185">Reference proteome</keyword>
<evidence type="ECO:0000313" key="6">
    <source>
        <dbReference type="Proteomes" id="UP000553963"/>
    </source>
</evidence>
<comment type="catalytic activity">
    <reaction evidence="4">
        <text>(S)-ureidoglycolate = urea + glyoxylate</text>
        <dbReference type="Rhea" id="RHEA:11304"/>
        <dbReference type="ChEBI" id="CHEBI:16199"/>
        <dbReference type="ChEBI" id="CHEBI:36655"/>
        <dbReference type="ChEBI" id="CHEBI:57296"/>
        <dbReference type="EC" id="4.3.2.3"/>
    </reaction>
</comment>
<dbReference type="PANTHER" id="PTHR35721">
    <property type="entry name" value="UREIDOGLYCOLATE HYDROLASE"/>
    <property type="match status" value="1"/>
</dbReference>
<dbReference type="InterPro" id="IPR007247">
    <property type="entry name" value="Ureidogly_lyase"/>
</dbReference>
<evidence type="ECO:0000256" key="4">
    <source>
        <dbReference type="ARBA" id="ARBA00047684"/>
    </source>
</evidence>